<sequence length="755" mass="80518">MILYALFRTEDAESFSSDTPTPSELPIMDSGLCNNSTPSSFTVPATIVKRDPSISQPPPHMSPLTSVEAMYTASPQLVTRTNSTTPDPTSNADGQLAVEMGIRDGECQRAFMPSPVPRQGISSMWNDCMGGSQTGSDDFDNYALHSSRPDPVTDELPQSSRSWTPPEHIRSASWDHYPRQHVQIVPSFPLRDNFAQDPELASCPTDGLPYHHSLQSFDGSEGSFLQRSQTEPCPRQYQTDGHAVSTPQSLRALSPCSTTLGLQADCDEGPRSPTLTAQPLPGMIEGLMGGGGVGPHSPPQIGMGNGSQINSSAPSPTSAATAAVVPGGGGGAPSGLVGSSNSNNKNEEPYAKLIYRAFMSKPNHAMTLQEIYQWFRDNTDKGKDDTKGWQNSIRHNLSMNMAFTKRERKCSTASQTDPSSTTDEKSDSTTTAATPSGQEESKPIILSSSSPSIITAATATATDQQKKSTEWYLEPWAIHEGVQSTTRYRKGNQSRRSGALSSSSLPSSRGGSSSYHHRYDDFGRRSSSSGHRGSGNKTGGGVYTGRIRAVSATRHVQTNMRSHAQNIAHAMAQAQVAAAMTTVNYYPAPPPPSSPYGHSPGSGGFYPAGPLVQVDMPPAMLDQSLEYHQPQDGYYLHSQPSAASTRAPSDEPVTPEPVNVGLAYGQGGAAEGLLLPDLRTTSASNGDYGHSEMMHHQHHHAGTAVYDHHHHAGHHHSGWGAAGTVIMDDGQHHHHHAAAAAAAAAGMGVVGYHQY</sequence>
<dbReference type="SMART" id="SM00339">
    <property type="entry name" value="FH"/>
    <property type="match status" value="1"/>
</dbReference>
<feature type="region of interest" description="Disordered" evidence="6">
    <location>
        <begin position="633"/>
        <end position="662"/>
    </location>
</feature>
<dbReference type="Proteomes" id="UP001302321">
    <property type="component" value="Unassembled WGS sequence"/>
</dbReference>
<feature type="compositionally biased region" description="Gly residues" evidence="6">
    <location>
        <begin position="532"/>
        <end position="543"/>
    </location>
</feature>
<keyword evidence="3" id="KW-0804">Transcription</keyword>
<evidence type="ECO:0000256" key="1">
    <source>
        <dbReference type="ARBA" id="ARBA00023015"/>
    </source>
</evidence>
<keyword evidence="1" id="KW-0805">Transcription regulation</keyword>
<keyword evidence="9" id="KW-1185">Reference proteome</keyword>
<protein>
    <recommendedName>
        <fullName evidence="7">Fork-head domain-containing protein</fullName>
    </recommendedName>
</protein>
<comment type="caution">
    <text evidence="8">The sequence shown here is derived from an EMBL/GenBank/DDBJ whole genome shotgun (WGS) entry which is preliminary data.</text>
</comment>
<dbReference type="Pfam" id="PF00250">
    <property type="entry name" value="Forkhead"/>
    <property type="match status" value="1"/>
</dbReference>
<feature type="region of interest" description="Disordered" evidence="6">
    <location>
        <begin position="484"/>
        <end position="544"/>
    </location>
</feature>
<dbReference type="PROSITE" id="PS50039">
    <property type="entry name" value="FORK_HEAD_3"/>
    <property type="match status" value="1"/>
</dbReference>
<feature type="compositionally biased region" description="Low complexity" evidence="6">
    <location>
        <begin position="494"/>
        <end position="514"/>
    </location>
</feature>
<feature type="region of interest" description="Disordered" evidence="6">
    <location>
        <begin position="136"/>
        <end position="167"/>
    </location>
</feature>
<evidence type="ECO:0000256" key="2">
    <source>
        <dbReference type="ARBA" id="ARBA00023125"/>
    </source>
</evidence>
<gene>
    <name evidence="8" type="ORF">QBC36DRAFT_59695</name>
</gene>
<dbReference type="SUPFAM" id="SSF46785">
    <property type="entry name" value="Winged helix' DNA-binding domain"/>
    <property type="match status" value="1"/>
</dbReference>
<dbReference type="GO" id="GO:0000978">
    <property type="term" value="F:RNA polymerase II cis-regulatory region sequence-specific DNA binding"/>
    <property type="evidence" value="ECO:0007669"/>
    <property type="project" value="TreeGrafter"/>
</dbReference>
<accession>A0AAN7A2U0</accession>
<dbReference type="InterPro" id="IPR045912">
    <property type="entry name" value="FOXJ2/3-like"/>
</dbReference>
<evidence type="ECO:0000256" key="4">
    <source>
        <dbReference type="ARBA" id="ARBA00023242"/>
    </source>
</evidence>
<organism evidence="8 9">
    <name type="scientific">Triangularia setosa</name>
    <dbReference type="NCBI Taxonomy" id="2587417"/>
    <lineage>
        <taxon>Eukaryota</taxon>
        <taxon>Fungi</taxon>
        <taxon>Dikarya</taxon>
        <taxon>Ascomycota</taxon>
        <taxon>Pezizomycotina</taxon>
        <taxon>Sordariomycetes</taxon>
        <taxon>Sordariomycetidae</taxon>
        <taxon>Sordariales</taxon>
        <taxon>Podosporaceae</taxon>
        <taxon>Triangularia</taxon>
    </lineage>
</organism>
<evidence type="ECO:0000313" key="9">
    <source>
        <dbReference type="Proteomes" id="UP001302321"/>
    </source>
</evidence>
<reference evidence="8" key="1">
    <citation type="journal article" date="2023" name="Mol. Phylogenet. Evol.">
        <title>Genome-scale phylogeny and comparative genomics of the fungal order Sordariales.</title>
        <authorList>
            <person name="Hensen N."/>
            <person name="Bonometti L."/>
            <person name="Westerberg I."/>
            <person name="Brannstrom I.O."/>
            <person name="Guillou S."/>
            <person name="Cros-Aarteil S."/>
            <person name="Calhoun S."/>
            <person name="Haridas S."/>
            <person name="Kuo A."/>
            <person name="Mondo S."/>
            <person name="Pangilinan J."/>
            <person name="Riley R."/>
            <person name="LaButti K."/>
            <person name="Andreopoulos B."/>
            <person name="Lipzen A."/>
            <person name="Chen C."/>
            <person name="Yan M."/>
            <person name="Daum C."/>
            <person name="Ng V."/>
            <person name="Clum A."/>
            <person name="Steindorff A."/>
            <person name="Ohm R.A."/>
            <person name="Martin F."/>
            <person name="Silar P."/>
            <person name="Natvig D.O."/>
            <person name="Lalanne C."/>
            <person name="Gautier V."/>
            <person name="Ament-Velasquez S.L."/>
            <person name="Kruys A."/>
            <person name="Hutchinson M.I."/>
            <person name="Powell A.J."/>
            <person name="Barry K."/>
            <person name="Miller A.N."/>
            <person name="Grigoriev I.V."/>
            <person name="Debuchy R."/>
            <person name="Gladieux P."/>
            <person name="Hiltunen Thoren M."/>
            <person name="Johannesson H."/>
        </authorList>
    </citation>
    <scope>NUCLEOTIDE SEQUENCE</scope>
    <source>
        <strain evidence="8">CBS 892.96</strain>
    </source>
</reference>
<dbReference type="AlphaFoldDB" id="A0AAN7A2U0"/>
<evidence type="ECO:0000256" key="5">
    <source>
        <dbReference type="PROSITE-ProRule" id="PRU00089"/>
    </source>
</evidence>
<keyword evidence="4 5" id="KW-0539">Nucleus</keyword>
<dbReference type="PROSITE" id="PS00658">
    <property type="entry name" value="FORK_HEAD_2"/>
    <property type="match status" value="1"/>
</dbReference>
<feature type="domain" description="Fork-head" evidence="7">
    <location>
        <begin position="345"/>
        <end position="492"/>
    </location>
</feature>
<evidence type="ECO:0000259" key="7">
    <source>
        <dbReference type="PROSITE" id="PS50039"/>
    </source>
</evidence>
<dbReference type="InterPro" id="IPR001766">
    <property type="entry name" value="Fork_head_dom"/>
</dbReference>
<dbReference type="InterPro" id="IPR030456">
    <property type="entry name" value="TF_fork_head_CS_2"/>
</dbReference>
<evidence type="ECO:0000313" key="8">
    <source>
        <dbReference type="EMBL" id="KAK4173316.1"/>
    </source>
</evidence>
<reference evidence="8" key="2">
    <citation type="submission" date="2023-05" db="EMBL/GenBank/DDBJ databases">
        <authorList>
            <consortium name="Lawrence Berkeley National Laboratory"/>
            <person name="Steindorff A."/>
            <person name="Hensen N."/>
            <person name="Bonometti L."/>
            <person name="Westerberg I."/>
            <person name="Brannstrom I.O."/>
            <person name="Guillou S."/>
            <person name="Cros-Aarteil S."/>
            <person name="Calhoun S."/>
            <person name="Haridas S."/>
            <person name="Kuo A."/>
            <person name="Mondo S."/>
            <person name="Pangilinan J."/>
            <person name="Riley R."/>
            <person name="Labutti K."/>
            <person name="Andreopoulos B."/>
            <person name="Lipzen A."/>
            <person name="Chen C."/>
            <person name="Yanf M."/>
            <person name="Daum C."/>
            <person name="Ng V."/>
            <person name="Clum A."/>
            <person name="Ohm R."/>
            <person name="Martin F."/>
            <person name="Silar P."/>
            <person name="Natvig D."/>
            <person name="Lalanne C."/>
            <person name="Gautier V."/>
            <person name="Ament-Velasquez S.L."/>
            <person name="Kruys A."/>
            <person name="Hutchinson M.I."/>
            <person name="Powell A.J."/>
            <person name="Barry K."/>
            <person name="Miller A.N."/>
            <person name="Grigoriev I.V."/>
            <person name="Debuchy R."/>
            <person name="Gladieux P."/>
            <person name="Thoren M.H."/>
            <person name="Johannesson H."/>
        </authorList>
    </citation>
    <scope>NUCLEOTIDE SEQUENCE</scope>
    <source>
        <strain evidence="8">CBS 892.96</strain>
    </source>
</reference>
<feature type="compositionally biased region" description="Polar residues" evidence="6">
    <location>
        <begin position="638"/>
        <end position="647"/>
    </location>
</feature>
<keyword evidence="2 5" id="KW-0238">DNA-binding</keyword>
<proteinExistence type="predicted"/>
<feature type="region of interest" description="Disordered" evidence="6">
    <location>
        <begin position="302"/>
        <end position="326"/>
    </location>
</feature>
<dbReference type="PANTHER" id="PTHR46078">
    <property type="entry name" value="FORKHEAD BOX PROTEIN J2 FAMILY MEMBER"/>
    <property type="match status" value="1"/>
</dbReference>
<feature type="region of interest" description="Disordered" evidence="6">
    <location>
        <begin position="212"/>
        <end position="248"/>
    </location>
</feature>
<evidence type="ECO:0000256" key="3">
    <source>
        <dbReference type="ARBA" id="ARBA00023163"/>
    </source>
</evidence>
<dbReference type="InterPro" id="IPR036390">
    <property type="entry name" value="WH_DNA-bd_sf"/>
</dbReference>
<comment type="subcellular location">
    <subcellularLocation>
        <location evidence="5">Nucleus</location>
    </subcellularLocation>
</comment>
<evidence type="ECO:0000256" key="6">
    <source>
        <dbReference type="SAM" id="MobiDB-lite"/>
    </source>
</evidence>
<feature type="compositionally biased region" description="Low complexity" evidence="6">
    <location>
        <begin position="311"/>
        <end position="325"/>
    </location>
</feature>
<feature type="region of interest" description="Disordered" evidence="6">
    <location>
        <begin position="405"/>
        <end position="450"/>
    </location>
</feature>
<dbReference type="Gene3D" id="1.10.10.10">
    <property type="entry name" value="Winged helix-like DNA-binding domain superfamily/Winged helix DNA-binding domain"/>
    <property type="match status" value="1"/>
</dbReference>
<name>A0AAN7A2U0_9PEZI</name>
<dbReference type="InterPro" id="IPR036388">
    <property type="entry name" value="WH-like_DNA-bd_sf"/>
</dbReference>
<feature type="DNA-binding region" description="Fork-head" evidence="5">
    <location>
        <begin position="345"/>
        <end position="492"/>
    </location>
</feature>
<dbReference type="GO" id="GO:0000981">
    <property type="term" value="F:DNA-binding transcription factor activity, RNA polymerase II-specific"/>
    <property type="evidence" value="ECO:0007669"/>
    <property type="project" value="TreeGrafter"/>
</dbReference>
<dbReference type="GO" id="GO:0005634">
    <property type="term" value="C:nucleus"/>
    <property type="evidence" value="ECO:0007669"/>
    <property type="project" value="UniProtKB-SubCell"/>
</dbReference>
<dbReference type="EMBL" id="MU866353">
    <property type="protein sequence ID" value="KAK4173316.1"/>
    <property type="molecule type" value="Genomic_DNA"/>
</dbReference>
<feature type="compositionally biased region" description="Polar residues" evidence="6">
    <location>
        <begin position="213"/>
        <end position="248"/>
    </location>
</feature>
<dbReference type="PANTHER" id="PTHR46078:SF2">
    <property type="entry name" value="FORK-HEAD DOMAIN-CONTAINING PROTEIN"/>
    <property type="match status" value="1"/>
</dbReference>